<feature type="compositionally biased region" description="Polar residues" evidence="1">
    <location>
        <begin position="29"/>
        <end position="41"/>
    </location>
</feature>
<feature type="compositionally biased region" description="Low complexity" evidence="1">
    <location>
        <begin position="324"/>
        <end position="368"/>
    </location>
</feature>
<keyword evidence="3" id="KW-1185">Reference proteome</keyword>
<reference evidence="2 3" key="2">
    <citation type="submission" date="2015-05" db="EMBL/GenBank/DDBJ databases">
        <authorList>
            <person name="Morales-Cruz A."/>
            <person name="Amrine K.C."/>
            <person name="Cantu D."/>
        </authorList>
    </citation>
    <scope>NUCLEOTIDE SEQUENCE [LARGE SCALE GENOMIC DNA]</scope>
    <source>
        <strain evidence="2">DA912</strain>
    </source>
</reference>
<proteinExistence type="predicted"/>
<feature type="region of interest" description="Disordered" evidence="1">
    <location>
        <begin position="29"/>
        <end position="48"/>
    </location>
</feature>
<reference evidence="2 3" key="1">
    <citation type="submission" date="2015-05" db="EMBL/GenBank/DDBJ databases">
        <title>Distinctive expansion of gene families associated with plant cell wall degradation and secondary metabolism in the genomes of grapevine trunk pathogens.</title>
        <authorList>
            <person name="Lawrence D.P."/>
            <person name="Travadon R."/>
            <person name="Rolshausen P.E."/>
            <person name="Baumgartner K."/>
        </authorList>
    </citation>
    <scope>NUCLEOTIDE SEQUENCE [LARGE SCALE GENOMIC DNA]</scope>
    <source>
        <strain evidence="2">DA912</strain>
    </source>
</reference>
<dbReference type="Proteomes" id="UP000034680">
    <property type="component" value="Unassembled WGS sequence"/>
</dbReference>
<feature type="region of interest" description="Disordered" evidence="1">
    <location>
        <begin position="640"/>
        <end position="668"/>
    </location>
</feature>
<sequence length="1239" mass="130516">MEHANGSVNGYAKTINGLNGVNGMNGFSSSINTHTATPQRRSTPKPRPGRVSWVFSVLARLFTWYSILSILFRCPATLEECTDAAPRICKPYFQLKHAVSPHVEPYYHTYAAPYVELARPYYETVDQRVLTPSWAYATKYGSPRVAQAQAFGKEKWEKSLQPELAKYQALAQVKYDQTLAPHVNQLSSAVAPYYEVARTNALQTYHDYLLPSYVFVQPYAQQGYTAASTFTTETAGPSAVWAWNKTLVFLDGTVWPQLRSLYTENVEPQLLKIGQRLGRYNGNNTQKATEALSRYVMRLSRCVEFMELIDGNSTAAKAASTLTKPTSAASSASATPVSSDVTSSTVEPSSSSDVASSSSEEPVVQSETAKTKLGGEQIPAPDVAPNESEVRRIARETVAEDLKAWQEKYAKAADEGAAEIDNRIEEIAKRMIERQASTMGKSLVQQLKDTVDIELATLKADIQGIVSEVKGGFQSPEAAQEKVTAAVRKAGLEIKERSQDIRTWRANYENEIEISVTKFAEDHFKILDSIRDLALQKIGMKWAWMDGVTYKDWAKYHLLKSRFDEWQSELKNLITSHPGLESAQNEGLAVEGQAMELAQSAAKDLASLKQVAGWKIIALDDTDKFDPEVIRLAAEEAEKAAAASQVDPEAETPTEEPVTAGDETPTGDETIATKIQDSASGAAEEVDSVASVLSESAESVVQEASTSIAPSSETKIPEIAEASSAVLEETPVFVGNTTEATKAAKAEDAGSAQVPINEVAEPVEADVSAVEEPEASSATDTVKPAFLGAAAQSVPSRQPILEDDSFEAAGSVISAIQSDIPATISSAASSAYSAAMAGAAERYSEALSFASAQVSGTPKPAHEQVLSSVTAAYSNAVAAASSQLDAALGAAQHGLFATTTTSAFPSLPTFVDWAHAESIAASRLNEGRAWAEAQYESAKVAIGVATPTPTDISGTASSVASVAGESLSAVTAAAGENAEKLLQNAQYNYYAGLGIAQARYSEFLAAASSAFSSITATPTPTDFAGTISSAASVASESAASIASVAQENASAAASVVGENASAAASVAGENVSSVAAAGYDNVAAGYENVAQAAEAAGTFAQENWNAVLDQVSAQIYGAATPTPWYESLYSAAGDYVSSATEAVGGSADAVTSAAGTYATAASEEASKQYVMVSSIVSELLVGKEPTFSESVYSRLAAAYSGAADSASSFASAASETVASVATEASEEVKQATQHFKDEL</sequence>
<evidence type="ECO:0000256" key="1">
    <source>
        <dbReference type="SAM" id="MobiDB-lite"/>
    </source>
</evidence>
<dbReference type="OrthoDB" id="3260408at2759"/>
<dbReference type="PANTHER" id="PTHR23242:SF9">
    <property type="entry name" value="TRANSCRIPTION FACTOR HOXA13"/>
    <property type="match status" value="1"/>
</dbReference>
<organism evidence="2 3">
    <name type="scientific">Diaporthe ampelina</name>
    <dbReference type="NCBI Taxonomy" id="1214573"/>
    <lineage>
        <taxon>Eukaryota</taxon>
        <taxon>Fungi</taxon>
        <taxon>Dikarya</taxon>
        <taxon>Ascomycota</taxon>
        <taxon>Pezizomycotina</taxon>
        <taxon>Sordariomycetes</taxon>
        <taxon>Sordariomycetidae</taxon>
        <taxon>Diaporthales</taxon>
        <taxon>Diaporthaceae</taxon>
        <taxon>Diaporthe</taxon>
    </lineage>
</organism>
<dbReference type="EMBL" id="LCUC01000138">
    <property type="protein sequence ID" value="KKY36141.1"/>
    <property type="molecule type" value="Genomic_DNA"/>
</dbReference>
<dbReference type="AlphaFoldDB" id="A0A0G2FQ34"/>
<feature type="region of interest" description="Disordered" evidence="1">
    <location>
        <begin position="324"/>
        <end position="390"/>
    </location>
</feature>
<protein>
    <recommendedName>
        <fullName evidence="4">Transcription factor hoxa13</fullName>
    </recommendedName>
</protein>
<evidence type="ECO:0000313" key="3">
    <source>
        <dbReference type="Proteomes" id="UP000034680"/>
    </source>
</evidence>
<evidence type="ECO:0008006" key="4">
    <source>
        <dbReference type="Google" id="ProtNLM"/>
    </source>
</evidence>
<comment type="caution">
    <text evidence="2">The sequence shown here is derived from an EMBL/GenBank/DDBJ whole genome shotgun (WGS) entry which is preliminary data.</text>
</comment>
<name>A0A0G2FQ34_9PEZI</name>
<evidence type="ECO:0000313" key="2">
    <source>
        <dbReference type="EMBL" id="KKY36141.1"/>
    </source>
</evidence>
<dbReference type="STRING" id="1214573.A0A0G2FQ34"/>
<dbReference type="PANTHER" id="PTHR23242">
    <property type="entry name" value="TRANSCRIPTION FACTOR HOXA13"/>
    <property type="match status" value="1"/>
</dbReference>
<gene>
    <name evidence="2" type="ORF">UCDDA912_g03882</name>
</gene>
<accession>A0A0G2FQ34</accession>